<dbReference type="Pfam" id="PF04338">
    <property type="entry name" value="DUF481"/>
    <property type="match status" value="1"/>
</dbReference>
<dbReference type="EMBL" id="CP035928">
    <property type="protein sequence ID" value="QEP34167.1"/>
    <property type="molecule type" value="Genomic_DNA"/>
</dbReference>
<dbReference type="InterPro" id="IPR007433">
    <property type="entry name" value="DUF481"/>
</dbReference>
<accession>A0A5C2H5D6</accession>
<reference evidence="1" key="2">
    <citation type="submission" date="2019-09" db="EMBL/GenBank/DDBJ databases">
        <title>Taxonomic note: a critical rebuttal of the proposed division of the genus Arcobacter into six genera, emended descriptions of Arcobacter anaerophilus and the genus Arcobacter, and an assessment of genus-level boundaries for Epsilonproteobacteria using in silico genomic comparator tools.</title>
        <authorList>
            <person name="On S.L.W."/>
            <person name="Miller W.G."/>
            <person name="Biggs P."/>
            <person name="Cornelius A."/>
            <person name="Vandamme P."/>
        </authorList>
    </citation>
    <scope>NUCLEOTIDE SEQUENCE [LARGE SCALE GENOMIC DNA]</scope>
    <source>
        <strain evidence="1">LMG 26638</strain>
    </source>
</reference>
<gene>
    <name evidence="1" type="ORF">APAC_1041</name>
</gene>
<dbReference type="OrthoDB" id="5405356at2"/>
<organism evidence="1 2">
    <name type="scientific">Malaciobacter pacificus</name>
    <dbReference type="NCBI Taxonomy" id="1080223"/>
    <lineage>
        <taxon>Bacteria</taxon>
        <taxon>Pseudomonadati</taxon>
        <taxon>Campylobacterota</taxon>
        <taxon>Epsilonproteobacteria</taxon>
        <taxon>Campylobacterales</taxon>
        <taxon>Arcobacteraceae</taxon>
        <taxon>Malaciobacter</taxon>
    </lineage>
</organism>
<dbReference type="AlphaFoldDB" id="A0A5C2H5D6"/>
<proteinExistence type="predicted"/>
<dbReference type="KEGG" id="apai:APAC_1041"/>
<evidence type="ECO:0000313" key="1">
    <source>
        <dbReference type="EMBL" id="QEP34167.1"/>
    </source>
</evidence>
<evidence type="ECO:0000313" key="2">
    <source>
        <dbReference type="Proteomes" id="UP000322726"/>
    </source>
</evidence>
<dbReference type="Proteomes" id="UP000322726">
    <property type="component" value="Chromosome"/>
</dbReference>
<reference evidence="1" key="1">
    <citation type="submission" date="2019-09" db="EMBL/GenBank/DDBJ databases">
        <title>Complete genome sequencing of four Arcobacter species reveals a diverse suite of mobile elements.</title>
        <authorList>
            <person name="Miller W.G."/>
            <person name="Yee E."/>
            <person name="Bono J.L."/>
        </authorList>
    </citation>
    <scope>NUCLEOTIDE SEQUENCE [LARGE SCALE GENOMIC DNA]</scope>
    <source>
        <strain evidence="1">LMG 26638</strain>
    </source>
</reference>
<keyword evidence="2" id="KW-1185">Reference proteome</keyword>
<protein>
    <submittedName>
        <fullName evidence="1">DUF481 domain-containing protein</fullName>
    </submittedName>
</protein>
<dbReference type="RefSeq" id="WP_130233122.1">
    <property type="nucleotide sequence ID" value="NZ_BMEF01000019.1"/>
</dbReference>
<sequence length="235" mass="27227">MKNIINHKIILVLVVSFCSLLNAADNHLEFSFVKTDGNTDSTVISGKLKTKKELSSKDSFKAEAYVLYNKTDNKTSANQYRLEFDYNHLLTDRLYTYLGMAFVKDELSEYDYRLNIGPGFGYKVLNNDIHKLDLEGGINYAYDKYSEKSNESYVATETKLNYEYKVSNNTSFKQMLNYLQSLKESETYFLTSETALQVKMVENLSMALSYRVDYTNDTVKEKTDKKFLTSIIYDF</sequence>
<name>A0A5C2H5D6_9BACT</name>